<organism evidence="6 7">
    <name type="scientific">Corynebacterium camporealensis</name>
    <dbReference type="NCBI Taxonomy" id="161896"/>
    <lineage>
        <taxon>Bacteria</taxon>
        <taxon>Bacillati</taxon>
        <taxon>Actinomycetota</taxon>
        <taxon>Actinomycetes</taxon>
        <taxon>Mycobacteriales</taxon>
        <taxon>Corynebacteriaceae</taxon>
        <taxon>Corynebacterium</taxon>
    </lineage>
</organism>
<evidence type="ECO:0000256" key="2">
    <source>
        <dbReference type="ARBA" id="ARBA00022695"/>
    </source>
</evidence>
<dbReference type="SUPFAM" id="SSF81301">
    <property type="entry name" value="Nucleotidyltransferase"/>
    <property type="match status" value="1"/>
</dbReference>
<keyword evidence="1 6" id="KW-0808">Transferase</keyword>
<dbReference type="KEGG" id="ccj:UL81_07435"/>
<keyword evidence="3" id="KW-0378">Hydrolase</keyword>
<sequence>MTSPAEIRAASYEAALAVIHQLDLPPGTALAATGSFARREMTPRSDLDLILLHGADTELDPELVSNLWYPVWEAKYHLDYAVRTPQECAAIAEQDASAGFAQLDLGYVAGSKKLVDVARAQLLAAWRRQLQRSFDSFIDTAIARWRRSGAVATMTNPDLKNGRGGLRDIQLLRALSLGNLCDNPDLSEQKNLLLDVRTLLHVQARRHRDTLDPEFAADIAHDLGFADRYELNAELVRAATAIDRALERGLAVARGVIGKRSVTDTRRPLDVDVVDAAGQIMLSRKPNLDDPWLLTRVAAAAARTGRPIAPVTWEQLQQLPDPPERWPKAAVDDFYAAISSPEDTPRLIRQLDQYGLWEKLVPDWAHIRGLLPRERTHIHSVDSHTIATVASCAQQRTTVARPDLLLLAALFHDIGKGYNRPHEQVGAELVTRQAARMRFDVADRSRVQTIVAEHTTLARLAARMDPRSDEAREALLDAAHYDPLIINLLAVLARSDAESTGPGVWTTRLASAVEIMTSRALEALQPGPVLRPVVGVPRDIDGVGLRVDWEEDQLSVLWRGNSQAEAGPVLALIAALGWTVVRSRMVRGDDGGFAAEFDIRTVQQTLADAADEARFIQSFKSGTYSRLPEISSEPTTAEFQHGGILVVRTVERIGALGHLIAALPEMDWMSHEIMGATMIVHIQLRGPINRAAVVGNVTAALVND</sequence>
<name>A0A0F6QWJ8_9CORY</name>
<dbReference type="AlphaFoldDB" id="A0A0F6QWJ8"/>
<dbReference type="InterPro" id="IPR043519">
    <property type="entry name" value="NT_sf"/>
</dbReference>
<evidence type="ECO:0000256" key="4">
    <source>
        <dbReference type="ARBA" id="ARBA00022842"/>
    </source>
</evidence>
<dbReference type="STRING" id="161896.UL81_07435"/>
<evidence type="ECO:0000256" key="3">
    <source>
        <dbReference type="ARBA" id="ARBA00022801"/>
    </source>
</evidence>
<evidence type="ECO:0000313" key="6">
    <source>
        <dbReference type="EMBL" id="AKE39442.1"/>
    </source>
</evidence>
<dbReference type="InterPro" id="IPR003607">
    <property type="entry name" value="HD/PDEase_dom"/>
</dbReference>
<accession>A0A0F6QWJ8</accession>
<dbReference type="PANTHER" id="PTHR47320:SF1">
    <property type="entry name" value="BIFUNCTIONAL URIDYLYLTRANSFERASE_URIDYLYL-REMOVING ENZYME"/>
    <property type="match status" value="1"/>
</dbReference>
<keyword evidence="5" id="KW-0511">Multifunctional enzyme</keyword>
<dbReference type="RefSeq" id="WP_035105094.1">
    <property type="nucleotide sequence ID" value="NZ_CP011311.1"/>
</dbReference>
<dbReference type="InterPro" id="IPR006674">
    <property type="entry name" value="HD_domain"/>
</dbReference>
<dbReference type="Pfam" id="PF08335">
    <property type="entry name" value="GlnD_UR_UTase"/>
    <property type="match status" value="1"/>
</dbReference>
<dbReference type="SMART" id="SM00471">
    <property type="entry name" value="HDc"/>
    <property type="match status" value="1"/>
</dbReference>
<dbReference type="PATRIC" id="fig|161896.4.peg.1454"/>
<dbReference type="EMBL" id="CP011311">
    <property type="protein sequence ID" value="AKE39442.1"/>
    <property type="molecule type" value="Genomic_DNA"/>
</dbReference>
<keyword evidence="2 6" id="KW-0548">Nucleotidyltransferase</keyword>
<dbReference type="HOGENOM" id="CLU_012833_2_0_11"/>
<evidence type="ECO:0000256" key="1">
    <source>
        <dbReference type="ARBA" id="ARBA00022679"/>
    </source>
</evidence>
<dbReference type="PANTHER" id="PTHR47320">
    <property type="entry name" value="BIFUNCTIONAL URIDYLYLTRANSFERASE/URIDYLYL-REMOVING ENZYME"/>
    <property type="match status" value="1"/>
</dbReference>
<dbReference type="InterPro" id="IPR013546">
    <property type="entry name" value="PII_UdlTrfase/GS_AdlTrfase"/>
</dbReference>
<dbReference type="Pfam" id="PF01966">
    <property type="entry name" value="HD"/>
    <property type="match status" value="1"/>
</dbReference>
<dbReference type="NCBIfam" id="NF001265">
    <property type="entry name" value="PRK00227.1"/>
    <property type="match status" value="1"/>
</dbReference>
<dbReference type="GO" id="GO:0008773">
    <property type="term" value="F:[protein-PII] uridylyltransferase activity"/>
    <property type="evidence" value="ECO:0007669"/>
    <property type="project" value="UniProtKB-EC"/>
</dbReference>
<dbReference type="PROSITE" id="PS51831">
    <property type="entry name" value="HD"/>
    <property type="match status" value="1"/>
</dbReference>
<reference evidence="6 7" key="1">
    <citation type="journal article" date="2015" name="Genome Announc.">
        <title>Complete Genome Sequence of Corynebacterium camporealensis DSM 44610, Isolated from the Milk of a Manchega Sheep with Subclinical Mastitis.</title>
        <authorList>
            <person name="Ruckert C."/>
            <person name="Albersmeier A."/>
            <person name="Winkler A."/>
            <person name="Tauch A."/>
        </authorList>
    </citation>
    <scope>NUCLEOTIDE SEQUENCE [LARGE SCALE GENOMIC DNA]</scope>
    <source>
        <strain evidence="6 7">DSM 44610</strain>
    </source>
</reference>
<dbReference type="GO" id="GO:0016787">
    <property type="term" value="F:hydrolase activity"/>
    <property type="evidence" value="ECO:0007669"/>
    <property type="project" value="UniProtKB-KW"/>
</dbReference>
<dbReference type="CDD" id="cd00077">
    <property type="entry name" value="HDc"/>
    <property type="match status" value="1"/>
</dbReference>
<evidence type="ECO:0000313" key="7">
    <source>
        <dbReference type="Proteomes" id="UP000033566"/>
    </source>
</evidence>
<dbReference type="Gene3D" id="1.10.3090.10">
    <property type="entry name" value="cca-adding enzyme, domain 2"/>
    <property type="match status" value="1"/>
</dbReference>
<evidence type="ECO:0000256" key="5">
    <source>
        <dbReference type="ARBA" id="ARBA00023268"/>
    </source>
</evidence>
<proteinExistence type="predicted"/>
<dbReference type="InterPro" id="IPR010043">
    <property type="entry name" value="UTase/UR"/>
</dbReference>
<dbReference type="SUPFAM" id="SSF109604">
    <property type="entry name" value="HD-domain/PDEase-like"/>
    <property type="match status" value="1"/>
</dbReference>
<dbReference type="Proteomes" id="UP000033566">
    <property type="component" value="Chromosome"/>
</dbReference>
<dbReference type="OrthoDB" id="9758038at2"/>
<protein>
    <submittedName>
        <fullName evidence="6">HD domain-containing protein,nucleotidyltransferase family protein</fullName>
        <ecNumber evidence="6">2.7.7.59</ecNumber>
    </submittedName>
</protein>
<keyword evidence="4" id="KW-0460">Magnesium</keyword>
<keyword evidence="7" id="KW-1185">Reference proteome</keyword>
<dbReference type="EC" id="2.7.7.59" evidence="6"/>
<dbReference type="SUPFAM" id="SSF81593">
    <property type="entry name" value="Nucleotidyltransferase substrate binding subunit/domain"/>
    <property type="match status" value="1"/>
</dbReference>
<gene>
    <name evidence="6" type="primary">glnD</name>
    <name evidence="6" type="ORF">UL81_07435</name>
</gene>